<accession>G1Q0J5</accession>
<feature type="compositionally biased region" description="Low complexity" evidence="10">
    <location>
        <begin position="1"/>
        <end position="14"/>
    </location>
</feature>
<dbReference type="GO" id="GO:0005886">
    <property type="term" value="C:plasma membrane"/>
    <property type="evidence" value="ECO:0007669"/>
    <property type="project" value="TreeGrafter"/>
</dbReference>
<keyword evidence="7" id="KW-0675">Receptor</keyword>
<keyword evidence="2" id="KW-0053">Apoptosis</keyword>
<dbReference type="PANTHER" id="PTHR46330:SF16">
    <property type="entry name" value="TUMOR NECROSIS FACTOR RECEPTOR SUPERFAMILY MEMBER 22"/>
    <property type="match status" value="1"/>
</dbReference>
<dbReference type="HOGENOM" id="CLU_130470_0_0_1"/>
<dbReference type="Proteomes" id="UP000001074">
    <property type="component" value="Unassembled WGS sequence"/>
</dbReference>
<feature type="disulfide bond" evidence="9">
    <location>
        <begin position="82"/>
        <end position="95"/>
    </location>
</feature>
<keyword evidence="3" id="KW-0732">Signal</keyword>
<evidence type="ECO:0000256" key="9">
    <source>
        <dbReference type="PROSITE-ProRule" id="PRU00206"/>
    </source>
</evidence>
<dbReference type="AlphaFoldDB" id="G1Q0J5"/>
<dbReference type="OMA" id="RECACED"/>
<evidence type="ECO:0000256" key="7">
    <source>
        <dbReference type="ARBA" id="ARBA00023170"/>
    </source>
</evidence>
<keyword evidence="5" id="KW-0472">Membrane</keyword>
<dbReference type="SMART" id="SM00208">
    <property type="entry name" value="TNFR"/>
    <property type="match status" value="3"/>
</dbReference>
<feature type="disulfide bond" evidence="9">
    <location>
        <begin position="85"/>
        <end position="103"/>
    </location>
</feature>
<feature type="repeat" description="TNFR-Cys" evidence="9">
    <location>
        <begin position="63"/>
        <end position="103"/>
    </location>
</feature>
<comment type="caution">
    <text evidence="9">Lacks conserved residue(s) required for the propagation of feature annotation.</text>
</comment>
<evidence type="ECO:0000313" key="13">
    <source>
        <dbReference type="Proteomes" id="UP000001074"/>
    </source>
</evidence>
<dbReference type="STRING" id="59463.ENSMLUP00000017227"/>
<reference evidence="12" key="3">
    <citation type="submission" date="2025-09" db="UniProtKB">
        <authorList>
            <consortium name="Ensembl"/>
        </authorList>
    </citation>
    <scope>IDENTIFICATION</scope>
</reference>
<dbReference type="InParanoid" id="G1Q0J5"/>
<feature type="repeat" description="TNFR-Cys" evidence="9">
    <location>
        <begin position="104"/>
        <end position="145"/>
    </location>
</feature>
<keyword evidence="13" id="KW-1185">Reference proteome</keyword>
<dbReference type="GO" id="GO:0043065">
    <property type="term" value="P:positive regulation of apoptotic process"/>
    <property type="evidence" value="ECO:0007669"/>
    <property type="project" value="TreeGrafter"/>
</dbReference>
<feature type="disulfide bond" evidence="9">
    <location>
        <begin position="124"/>
        <end position="137"/>
    </location>
</feature>
<dbReference type="Ensembl" id="ENSMLUT00000022750.1">
    <property type="protein sequence ID" value="ENSMLUP00000017227.1"/>
    <property type="gene ID" value="ENSMLUG00000022700.1"/>
</dbReference>
<feature type="domain" description="TNFR-Cys" evidence="11">
    <location>
        <begin position="63"/>
        <end position="103"/>
    </location>
</feature>
<dbReference type="FunCoup" id="G1Q0J5">
    <property type="interactions" value="31"/>
</dbReference>
<evidence type="ECO:0000256" key="5">
    <source>
        <dbReference type="ARBA" id="ARBA00023136"/>
    </source>
</evidence>
<protein>
    <recommendedName>
        <fullName evidence="11">TNFR-Cys domain-containing protein</fullName>
    </recommendedName>
</protein>
<dbReference type="eggNOG" id="ENOG502RBEC">
    <property type="taxonomic scope" value="Eukaryota"/>
</dbReference>
<evidence type="ECO:0000256" key="2">
    <source>
        <dbReference type="ARBA" id="ARBA00022703"/>
    </source>
</evidence>
<evidence type="ECO:0000256" key="10">
    <source>
        <dbReference type="SAM" id="MobiDB-lite"/>
    </source>
</evidence>
<feature type="disulfide bond" evidence="9">
    <location>
        <begin position="127"/>
        <end position="145"/>
    </location>
</feature>
<dbReference type="PANTHER" id="PTHR46330">
    <property type="entry name" value="TUMOR NECROSIS FACTOR RECEPTOR SUPERFAMILY MEMBER 10B"/>
    <property type="match status" value="1"/>
</dbReference>
<evidence type="ECO:0000256" key="1">
    <source>
        <dbReference type="ARBA" id="ARBA00004370"/>
    </source>
</evidence>
<dbReference type="InterPro" id="IPR001368">
    <property type="entry name" value="TNFR/NGFR_Cys_rich_reg"/>
</dbReference>
<evidence type="ECO:0000256" key="3">
    <source>
        <dbReference type="ARBA" id="ARBA00022729"/>
    </source>
</evidence>
<evidence type="ECO:0000256" key="8">
    <source>
        <dbReference type="ARBA" id="ARBA00023180"/>
    </source>
</evidence>
<dbReference type="GeneTree" id="ENSGT00930000151070"/>
<evidence type="ECO:0000256" key="6">
    <source>
        <dbReference type="ARBA" id="ARBA00023157"/>
    </source>
</evidence>
<keyword evidence="4" id="KW-0677">Repeat</keyword>
<feature type="region of interest" description="Disordered" evidence="10">
    <location>
        <begin position="1"/>
        <end position="26"/>
    </location>
</feature>
<proteinExistence type="predicted"/>
<keyword evidence="8" id="KW-0325">Glycoprotein</keyword>
<dbReference type="Pfam" id="PF00020">
    <property type="entry name" value="TNFR_c6"/>
    <property type="match status" value="2"/>
</dbReference>
<dbReference type="GO" id="GO:0004888">
    <property type="term" value="F:transmembrane signaling receptor activity"/>
    <property type="evidence" value="ECO:0007669"/>
    <property type="project" value="UniProtKB-ARBA"/>
</dbReference>
<dbReference type="Gene3D" id="2.10.50.10">
    <property type="entry name" value="Tumor Necrosis Factor Receptor, subunit A, domain 2"/>
    <property type="match status" value="2"/>
</dbReference>
<name>G1Q0J5_MYOLU</name>
<feature type="domain" description="TNFR-Cys" evidence="11">
    <location>
        <begin position="104"/>
        <end position="145"/>
    </location>
</feature>
<dbReference type="GO" id="GO:0036462">
    <property type="term" value="P:TRAIL-activated apoptotic signaling pathway"/>
    <property type="evidence" value="ECO:0007669"/>
    <property type="project" value="TreeGrafter"/>
</dbReference>
<dbReference type="FunFam" id="2.10.50.10:FF:000004">
    <property type="entry name" value="Tumor necrosis factor receptor superfamily member 6"/>
    <property type="match status" value="1"/>
</dbReference>
<evidence type="ECO:0000313" key="12">
    <source>
        <dbReference type="Ensembl" id="ENSMLUP00000017227.1"/>
    </source>
</evidence>
<dbReference type="EMBL" id="AAPE02068112">
    <property type="status" value="NOT_ANNOTATED_CDS"/>
    <property type="molecule type" value="Genomic_DNA"/>
</dbReference>
<dbReference type="GO" id="GO:0009986">
    <property type="term" value="C:cell surface"/>
    <property type="evidence" value="ECO:0007669"/>
    <property type="project" value="TreeGrafter"/>
</dbReference>
<dbReference type="SUPFAM" id="SSF57586">
    <property type="entry name" value="TNF receptor-like"/>
    <property type="match status" value="2"/>
</dbReference>
<organism evidence="12 13">
    <name type="scientific">Myotis lucifugus</name>
    <name type="common">Little brown bat</name>
    <dbReference type="NCBI Taxonomy" id="59463"/>
    <lineage>
        <taxon>Eukaryota</taxon>
        <taxon>Metazoa</taxon>
        <taxon>Chordata</taxon>
        <taxon>Craniata</taxon>
        <taxon>Vertebrata</taxon>
        <taxon>Euteleostomi</taxon>
        <taxon>Mammalia</taxon>
        <taxon>Eutheria</taxon>
        <taxon>Laurasiatheria</taxon>
        <taxon>Chiroptera</taxon>
        <taxon>Yangochiroptera</taxon>
        <taxon>Vespertilionidae</taxon>
        <taxon>Myotis</taxon>
    </lineage>
</organism>
<sequence>SLQLTLSTSSNLSSEPSAANRSPGSRCGRGEYWSGRRCCQLCPAGHYVEEPCSSPHTRSKCEACDTGTYTGHANRRRSCLPCTTCREDQEMVSDCTPTQDRRCQCKTGEFYCDSESCLEGCHRCTRCPEGKVVLQTCNATADTLC</sequence>
<feature type="disulfide bond" evidence="9">
    <location>
        <begin position="64"/>
        <end position="79"/>
    </location>
</feature>
<evidence type="ECO:0000259" key="11">
    <source>
        <dbReference type="PROSITE" id="PS50050"/>
    </source>
</evidence>
<dbReference type="InterPro" id="IPR052491">
    <property type="entry name" value="TNFRSF10"/>
</dbReference>
<dbReference type="PROSITE" id="PS00652">
    <property type="entry name" value="TNFR_NGFR_1"/>
    <property type="match status" value="1"/>
</dbReference>
<reference evidence="12 13" key="1">
    <citation type="journal article" date="2011" name="Nature">
        <title>A high-resolution map of human evolutionary constraint using 29 mammals.</title>
        <authorList>
            <person name="Lindblad-Toh K."/>
            <person name="Garber M."/>
            <person name="Zuk O."/>
            <person name="Lin M.F."/>
            <person name="Parker B.J."/>
            <person name="Washietl S."/>
            <person name="Kheradpour P."/>
            <person name="Ernst J."/>
            <person name="Jordan G."/>
            <person name="Mauceli E."/>
            <person name="Ward L.D."/>
            <person name="Lowe C.B."/>
            <person name="Holloway A.K."/>
            <person name="Clamp M."/>
            <person name="Gnerre S."/>
            <person name="Alfoldi J."/>
            <person name="Beal K."/>
            <person name="Chang J."/>
            <person name="Clawson H."/>
            <person name="Cuff J."/>
            <person name="Di Palma F."/>
            <person name="Fitzgerald S."/>
            <person name="Flicek P."/>
            <person name="Guttman M."/>
            <person name="Hubisz M.J."/>
            <person name="Jaffe D.B."/>
            <person name="Jungreis I."/>
            <person name="Kent W.J."/>
            <person name="Kostka D."/>
            <person name="Lara M."/>
            <person name="Martins A.L."/>
            <person name="Massingham T."/>
            <person name="Moltke I."/>
            <person name="Raney B.J."/>
            <person name="Rasmussen M.D."/>
            <person name="Robinson J."/>
            <person name="Stark A."/>
            <person name="Vilella A.J."/>
            <person name="Wen J."/>
            <person name="Xie X."/>
            <person name="Zody M.C."/>
            <person name="Baldwin J."/>
            <person name="Bloom T."/>
            <person name="Chin C.W."/>
            <person name="Heiman D."/>
            <person name="Nicol R."/>
            <person name="Nusbaum C."/>
            <person name="Young S."/>
            <person name="Wilkinson J."/>
            <person name="Worley K.C."/>
            <person name="Kovar C.L."/>
            <person name="Muzny D.M."/>
            <person name="Gibbs R.A."/>
            <person name="Cree A."/>
            <person name="Dihn H.H."/>
            <person name="Fowler G."/>
            <person name="Jhangiani S."/>
            <person name="Joshi V."/>
            <person name="Lee S."/>
            <person name="Lewis L.R."/>
            <person name="Nazareth L.V."/>
            <person name="Okwuonu G."/>
            <person name="Santibanez J."/>
            <person name="Warren W.C."/>
            <person name="Mardis E.R."/>
            <person name="Weinstock G.M."/>
            <person name="Wilson R.K."/>
            <person name="Delehaunty K."/>
            <person name="Dooling D."/>
            <person name="Fronik C."/>
            <person name="Fulton L."/>
            <person name="Fulton B."/>
            <person name="Graves T."/>
            <person name="Minx P."/>
            <person name="Sodergren E."/>
            <person name="Birney E."/>
            <person name="Margulies E.H."/>
            <person name="Herrero J."/>
            <person name="Green E.D."/>
            <person name="Haussler D."/>
            <person name="Siepel A."/>
            <person name="Goldman N."/>
            <person name="Pollard K.S."/>
            <person name="Pedersen J.S."/>
            <person name="Lander E.S."/>
            <person name="Kellis M."/>
        </authorList>
    </citation>
    <scope>NUCLEOTIDE SEQUENCE [LARGE SCALE GENOMIC DNA]</scope>
</reference>
<comment type="subcellular location">
    <subcellularLocation>
        <location evidence="1">Membrane</location>
    </subcellularLocation>
</comment>
<dbReference type="PROSITE" id="PS50050">
    <property type="entry name" value="TNFR_NGFR_2"/>
    <property type="match status" value="2"/>
</dbReference>
<keyword evidence="6 9" id="KW-1015">Disulfide bond</keyword>
<reference evidence="12" key="2">
    <citation type="submission" date="2025-08" db="UniProtKB">
        <authorList>
            <consortium name="Ensembl"/>
        </authorList>
    </citation>
    <scope>IDENTIFICATION</scope>
</reference>
<evidence type="ECO:0000256" key="4">
    <source>
        <dbReference type="ARBA" id="ARBA00022737"/>
    </source>
</evidence>